<proteinExistence type="predicted"/>
<name>A0A4R5FWN9_9ACTN</name>
<evidence type="ECO:0000313" key="2">
    <source>
        <dbReference type="EMBL" id="TDE59452.1"/>
    </source>
</evidence>
<reference evidence="2 3" key="1">
    <citation type="submission" date="2019-03" db="EMBL/GenBank/DDBJ databases">
        <title>Draft genome sequences of novel Actinobacteria.</title>
        <authorList>
            <person name="Sahin N."/>
            <person name="Ay H."/>
            <person name="Saygin H."/>
        </authorList>
    </citation>
    <scope>NUCLEOTIDE SEQUENCE [LARGE SCALE GENOMIC DNA]</scope>
    <source>
        <strain evidence="2 3">6K102</strain>
    </source>
</reference>
<gene>
    <name evidence="2" type="ORF">E1295_02550</name>
</gene>
<protein>
    <submittedName>
        <fullName evidence="2">Uncharacterized protein</fullName>
    </submittedName>
</protein>
<dbReference type="RefSeq" id="WP_132628012.1">
    <property type="nucleotide sequence ID" value="NZ_SMLD01000004.1"/>
</dbReference>
<keyword evidence="3" id="KW-1185">Reference proteome</keyword>
<accession>A0A4R5FWN9</accession>
<dbReference type="EMBL" id="SMLD01000004">
    <property type="protein sequence ID" value="TDE59452.1"/>
    <property type="molecule type" value="Genomic_DNA"/>
</dbReference>
<evidence type="ECO:0000313" key="3">
    <source>
        <dbReference type="Proteomes" id="UP000295136"/>
    </source>
</evidence>
<keyword evidence="1" id="KW-0732">Signal</keyword>
<organism evidence="2 3">
    <name type="scientific">Nonomuraea mesophila</name>
    <dbReference type="NCBI Taxonomy" id="2530382"/>
    <lineage>
        <taxon>Bacteria</taxon>
        <taxon>Bacillati</taxon>
        <taxon>Actinomycetota</taxon>
        <taxon>Actinomycetes</taxon>
        <taxon>Streptosporangiales</taxon>
        <taxon>Streptosporangiaceae</taxon>
        <taxon>Nonomuraea</taxon>
    </lineage>
</organism>
<sequence length="92" mass="9373">MYRSGLILAGLVGGLLLSGGSALAATTQVQMPMNDDGDNNSRVFFFCGDDNTIARESSADQTGLLVLNTGDILSGILGRGSGDDIKCSASTS</sequence>
<dbReference type="AlphaFoldDB" id="A0A4R5FWN9"/>
<feature type="chain" id="PRO_5020266326" evidence="1">
    <location>
        <begin position="25"/>
        <end position="92"/>
    </location>
</feature>
<evidence type="ECO:0000256" key="1">
    <source>
        <dbReference type="SAM" id="SignalP"/>
    </source>
</evidence>
<feature type="signal peptide" evidence="1">
    <location>
        <begin position="1"/>
        <end position="24"/>
    </location>
</feature>
<dbReference type="Proteomes" id="UP000295136">
    <property type="component" value="Unassembled WGS sequence"/>
</dbReference>
<comment type="caution">
    <text evidence="2">The sequence shown here is derived from an EMBL/GenBank/DDBJ whole genome shotgun (WGS) entry which is preliminary data.</text>
</comment>